<evidence type="ECO:0008006" key="3">
    <source>
        <dbReference type="Google" id="ProtNLM"/>
    </source>
</evidence>
<accession>A0A7C9LX63</accession>
<proteinExistence type="predicted"/>
<evidence type="ECO:0000313" key="1">
    <source>
        <dbReference type="EMBL" id="MVN88900.1"/>
    </source>
</evidence>
<dbReference type="RefSeq" id="WP_157461116.1">
    <property type="nucleotide sequence ID" value="NZ_WQLB01000037.1"/>
</dbReference>
<dbReference type="AlphaFoldDB" id="A0A7C9LX63"/>
<name>A0A7C9LX63_9DEIO</name>
<organism evidence="1 2">
    <name type="scientific">Deinococcus arboris</name>
    <dbReference type="NCBI Taxonomy" id="2682977"/>
    <lineage>
        <taxon>Bacteria</taxon>
        <taxon>Thermotogati</taxon>
        <taxon>Deinococcota</taxon>
        <taxon>Deinococci</taxon>
        <taxon>Deinococcales</taxon>
        <taxon>Deinococcaceae</taxon>
        <taxon>Deinococcus</taxon>
    </lineage>
</organism>
<dbReference type="Proteomes" id="UP000483286">
    <property type="component" value="Unassembled WGS sequence"/>
</dbReference>
<evidence type="ECO:0000313" key="2">
    <source>
        <dbReference type="Proteomes" id="UP000483286"/>
    </source>
</evidence>
<gene>
    <name evidence="1" type="ORF">GO986_19340</name>
</gene>
<protein>
    <recommendedName>
        <fullName evidence="3">ArsR family transcriptional regulator</fullName>
    </recommendedName>
</protein>
<comment type="caution">
    <text evidence="1">The sequence shown here is derived from an EMBL/GenBank/DDBJ whole genome shotgun (WGS) entry which is preliminary data.</text>
</comment>
<dbReference type="EMBL" id="WQLB01000037">
    <property type="protein sequence ID" value="MVN88900.1"/>
    <property type="molecule type" value="Genomic_DNA"/>
</dbReference>
<reference evidence="1 2" key="1">
    <citation type="submission" date="2019-12" db="EMBL/GenBank/DDBJ databases">
        <title>Deinococcus sp. HMF7620 Genome sequencing and assembly.</title>
        <authorList>
            <person name="Kang H."/>
            <person name="Kim H."/>
            <person name="Joh K."/>
        </authorList>
    </citation>
    <scope>NUCLEOTIDE SEQUENCE [LARGE SCALE GENOMIC DNA]</scope>
    <source>
        <strain evidence="1 2">HMF7620</strain>
    </source>
</reference>
<keyword evidence="2" id="KW-1185">Reference proteome</keyword>
<sequence length="243" mass="27161">MSKVGRIMVEKKASFSTRDWHRVTDPRAAQVLAHRDQLKYLRPFLGSALSASQAARAAGVRLDTMLYQIERLTDLGLLVDLPLSSGPGRKVKRYQAVGDRFILPFTALQAETLLALFMHHDSRRREEFGRGLIQAVVGEGGGWHVRMYQQANGSLNWEAAPDHDPDWRQEDLLKPGAPAAWYTNVTVSFTPLEAKALQQDLVQLYMTHVMRRAGRSPLDSGQGTRYTLQLGLAPVQDVAASER</sequence>